<dbReference type="VEuPathDB" id="FungiDB:RhiirFUN_018462"/>
<sequence length="125" mass="14433">NKDFIGPHAKRSNLGYQQLLWKCGSVEVGDIEFICSLKKKVKSKITSIFKSMKDNKASSNTSKEIRINLELKKSKLEIELQELGKLEDKIQKIKADLQKIEGVLIRPYMVVFSLIQFLTYKFSHQ</sequence>
<evidence type="ECO:0000313" key="1">
    <source>
        <dbReference type="EMBL" id="ESA03900.1"/>
    </source>
</evidence>
<gene>
    <name evidence="1" type="ORF">GLOINDRAFT_85624</name>
</gene>
<name>U9T6W7_RHIID</name>
<dbReference type="HOGENOM" id="CLU_1998060_0_0_1"/>
<dbReference type="AlphaFoldDB" id="U9T6W7"/>
<dbReference type="EMBL" id="KI294724">
    <property type="protein sequence ID" value="ESA03900.1"/>
    <property type="molecule type" value="Genomic_DNA"/>
</dbReference>
<organism evidence="1">
    <name type="scientific">Rhizophagus irregularis (strain DAOM 181602 / DAOM 197198 / MUCL 43194)</name>
    <name type="common">Arbuscular mycorrhizal fungus</name>
    <name type="synonym">Glomus intraradices</name>
    <dbReference type="NCBI Taxonomy" id="747089"/>
    <lineage>
        <taxon>Eukaryota</taxon>
        <taxon>Fungi</taxon>
        <taxon>Fungi incertae sedis</taxon>
        <taxon>Mucoromycota</taxon>
        <taxon>Glomeromycotina</taxon>
        <taxon>Glomeromycetes</taxon>
        <taxon>Glomerales</taxon>
        <taxon>Glomeraceae</taxon>
        <taxon>Rhizophagus</taxon>
    </lineage>
</organism>
<feature type="non-terminal residue" evidence="1">
    <location>
        <position position="1"/>
    </location>
</feature>
<protein>
    <submittedName>
        <fullName evidence="1">Uncharacterized protein</fullName>
    </submittedName>
</protein>
<reference evidence="1" key="1">
    <citation type="submission" date="2013-07" db="EMBL/GenBank/DDBJ databases">
        <title>The genome of an arbuscular mycorrhizal fungus provides insights into the evolution of the oldest plant symbiosis.</title>
        <authorList>
            <consortium name="DOE Joint Genome Institute"/>
            <person name="Tisserant E."/>
            <person name="Malbreil M."/>
            <person name="Kuo A."/>
            <person name="Kohler A."/>
            <person name="Symeonidi A."/>
            <person name="Balestrini R."/>
            <person name="Charron P."/>
            <person name="Duensing N."/>
            <person name="Frei-dit-Frey N."/>
            <person name="Gianinazzi-Pearson V."/>
            <person name="Gilbert B."/>
            <person name="Handa Y."/>
            <person name="Hijri M."/>
            <person name="Kaul R."/>
            <person name="Kawaguchi M."/>
            <person name="Krajinski F."/>
            <person name="Lammers P."/>
            <person name="Lapierre D."/>
            <person name="Masclaux F.G."/>
            <person name="Murat C."/>
            <person name="Morin E."/>
            <person name="Ndikumana S."/>
            <person name="Pagni M."/>
            <person name="Petitpierre D."/>
            <person name="Requena N."/>
            <person name="Rosikiewicz P."/>
            <person name="Riley R."/>
            <person name="Saito K."/>
            <person name="San Clemente H."/>
            <person name="Shapiro H."/>
            <person name="van Tuinen D."/>
            <person name="Becard G."/>
            <person name="Bonfante P."/>
            <person name="Paszkowski U."/>
            <person name="Shachar-Hill Y."/>
            <person name="Young J.P."/>
            <person name="Sanders I.R."/>
            <person name="Henrissat B."/>
            <person name="Rensing S.A."/>
            <person name="Grigoriev I.V."/>
            <person name="Corradi N."/>
            <person name="Roux C."/>
            <person name="Martin F."/>
        </authorList>
    </citation>
    <scope>NUCLEOTIDE SEQUENCE</scope>
    <source>
        <strain evidence="1">DAOM 197198</strain>
    </source>
</reference>
<accession>U9T6W7</accession>
<proteinExistence type="predicted"/>